<sequence length="515" mass="58490">MKNQMSSYNRFSHAPEVEKASVTKAQPRITRVSNGIKVEGFLDAEKASLTLVMVKSVHCTAEFTCRVRSVDANGQESVTTTQVQQSNKQSPVYSPSLAPSVSLQILDLVYRLQAQLTVTQKLTENLDAKLDNLDQNVNTKLDLVDKTAGKIDNQLRILQNNLYSKVDQVIQSTNDLQTKMKSLDDNLSSEMRKISDHLETKVESLGHRLHDKFYSTERNLQTSLAGVQNRMEDKLHDDCEEKIDQVQMKITEFTNKAHTYGKDDVTDSLNKSLTELGKFLRLEKKEVLAGVSPDVRNTLITGIVSSLQNWTRTQPHFQTDRLENLEQAVNSVLETNENISKALSDDIAVWKRDYVNNFQEMTTNLYNNVSEILSTSQDLVTRSTSQSIAMVKGLLSPNQCSRGMVTVTPWASYPYTVIRPSNDSVLTEPYLCDTMTDQGGWIVIQRRTNADVDFYRGWEDFKNGFGDIRGNFWLGNENIHRITTSGHYELRVELVYQEKSAYARSVIMKKIKIYI</sequence>
<dbReference type="PROSITE" id="PS51406">
    <property type="entry name" value="FIBRINOGEN_C_2"/>
    <property type="match status" value="1"/>
</dbReference>
<organism evidence="2 3">
    <name type="scientific">Elysia marginata</name>
    <dbReference type="NCBI Taxonomy" id="1093978"/>
    <lineage>
        <taxon>Eukaryota</taxon>
        <taxon>Metazoa</taxon>
        <taxon>Spiralia</taxon>
        <taxon>Lophotrochozoa</taxon>
        <taxon>Mollusca</taxon>
        <taxon>Gastropoda</taxon>
        <taxon>Heterobranchia</taxon>
        <taxon>Euthyneura</taxon>
        <taxon>Panpulmonata</taxon>
        <taxon>Sacoglossa</taxon>
        <taxon>Placobranchoidea</taxon>
        <taxon>Plakobranchidae</taxon>
        <taxon>Elysia</taxon>
    </lineage>
</organism>
<feature type="domain" description="Fibrinogen C-terminal" evidence="1">
    <location>
        <begin position="391"/>
        <end position="515"/>
    </location>
</feature>
<dbReference type="InterPro" id="IPR036056">
    <property type="entry name" value="Fibrinogen-like_C"/>
</dbReference>
<dbReference type="Proteomes" id="UP000762676">
    <property type="component" value="Unassembled WGS sequence"/>
</dbReference>
<dbReference type="InterPro" id="IPR050373">
    <property type="entry name" value="Fibrinogen_C-term_domain"/>
</dbReference>
<dbReference type="SUPFAM" id="SSF56496">
    <property type="entry name" value="Fibrinogen C-terminal domain-like"/>
    <property type="match status" value="1"/>
</dbReference>
<reference evidence="2 3" key="1">
    <citation type="journal article" date="2021" name="Elife">
        <title>Chloroplast acquisition without the gene transfer in kleptoplastic sea slugs, Plakobranchus ocellatus.</title>
        <authorList>
            <person name="Maeda T."/>
            <person name="Takahashi S."/>
            <person name="Yoshida T."/>
            <person name="Shimamura S."/>
            <person name="Takaki Y."/>
            <person name="Nagai Y."/>
            <person name="Toyoda A."/>
            <person name="Suzuki Y."/>
            <person name="Arimoto A."/>
            <person name="Ishii H."/>
            <person name="Satoh N."/>
            <person name="Nishiyama T."/>
            <person name="Hasebe M."/>
            <person name="Maruyama T."/>
            <person name="Minagawa J."/>
            <person name="Obokata J."/>
            <person name="Shigenobu S."/>
        </authorList>
    </citation>
    <scope>NUCLEOTIDE SEQUENCE [LARGE SCALE GENOMIC DNA]</scope>
</reference>
<evidence type="ECO:0000313" key="3">
    <source>
        <dbReference type="Proteomes" id="UP000762676"/>
    </source>
</evidence>
<name>A0AAV4H3N8_9GAST</name>
<accession>A0AAV4H3N8</accession>
<dbReference type="GO" id="GO:0005615">
    <property type="term" value="C:extracellular space"/>
    <property type="evidence" value="ECO:0007669"/>
    <property type="project" value="TreeGrafter"/>
</dbReference>
<evidence type="ECO:0000313" key="2">
    <source>
        <dbReference type="EMBL" id="GFR92132.1"/>
    </source>
</evidence>
<keyword evidence="3" id="KW-1185">Reference proteome</keyword>
<dbReference type="EMBL" id="BMAT01005381">
    <property type="protein sequence ID" value="GFR92132.1"/>
    <property type="molecule type" value="Genomic_DNA"/>
</dbReference>
<dbReference type="InterPro" id="IPR014716">
    <property type="entry name" value="Fibrinogen_a/b/g_C_1"/>
</dbReference>
<dbReference type="PANTHER" id="PTHR19143">
    <property type="entry name" value="FIBRINOGEN/TENASCIN/ANGIOPOEITIN"/>
    <property type="match status" value="1"/>
</dbReference>
<evidence type="ECO:0000259" key="1">
    <source>
        <dbReference type="PROSITE" id="PS51406"/>
    </source>
</evidence>
<dbReference type="AlphaFoldDB" id="A0AAV4H3N8"/>
<comment type="caution">
    <text evidence="2">The sequence shown here is derived from an EMBL/GenBank/DDBJ whole genome shotgun (WGS) entry which is preliminary data.</text>
</comment>
<dbReference type="SMART" id="SM00186">
    <property type="entry name" value="FBG"/>
    <property type="match status" value="1"/>
</dbReference>
<protein>
    <submittedName>
        <fullName evidence="2">Ficolin-1</fullName>
    </submittedName>
</protein>
<dbReference type="Gene3D" id="1.20.5.1230">
    <property type="entry name" value="Apolipoprotein A-I"/>
    <property type="match status" value="1"/>
</dbReference>
<dbReference type="Pfam" id="PF00147">
    <property type="entry name" value="Fibrinogen_C"/>
    <property type="match status" value="1"/>
</dbReference>
<gene>
    <name evidence="2" type="ORF">ElyMa_002610300</name>
</gene>
<dbReference type="Gene3D" id="3.90.215.10">
    <property type="entry name" value="Gamma Fibrinogen, chain A, domain 1"/>
    <property type="match status" value="1"/>
</dbReference>
<dbReference type="InterPro" id="IPR002181">
    <property type="entry name" value="Fibrinogen_a/b/g_C_dom"/>
</dbReference>
<proteinExistence type="predicted"/>